<comment type="caution">
    <text evidence="1">The sequence shown here is derived from an EMBL/GenBank/DDBJ whole genome shotgun (WGS) entry which is preliminary data.</text>
</comment>
<organism evidence="1">
    <name type="scientific">Archaeoglobus fulgidus</name>
    <dbReference type="NCBI Taxonomy" id="2234"/>
    <lineage>
        <taxon>Archaea</taxon>
        <taxon>Methanobacteriati</taxon>
        <taxon>Methanobacteriota</taxon>
        <taxon>Archaeoglobi</taxon>
        <taxon>Archaeoglobales</taxon>
        <taxon>Archaeoglobaceae</taxon>
        <taxon>Archaeoglobus</taxon>
    </lineage>
</organism>
<name>A0A7C2SQ01_ARCFL</name>
<proteinExistence type="predicted"/>
<protein>
    <submittedName>
        <fullName evidence="1">Uncharacterized protein</fullName>
    </submittedName>
</protein>
<accession>A0A7C2SQ01</accession>
<gene>
    <name evidence="1" type="ORF">ENN70_02045</name>
</gene>
<reference evidence="1" key="1">
    <citation type="journal article" date="2020" name="mSystems">
        <title>Genome- and Community-Level Interaction Insights into Carbon Utilization and Element Cycling Functions of Hydrothermarchaeota in Hydrothermal Sediment.</title>
        <authorList>
            <person name="Zhou Z."/>
            <person name="Liu Y."/>
            <person name="Xu W."/>
            <person name="Pan J."/>
            <person name="Luo Z.H."/>
            <person name="Li M."/>
        </authorList>
    </citation>
    <scope>NUCLEOTIDE SEQUENCE [LARGE SCALE GENOMIC DNA]</scope>
    <source>
        <strain evidence="1">SpSt-12</strain>
    </source>
</reference>
<evidence type="ECO:0000313" key="1">
    <source>
        <dbReference type="EMBL" id="HET20891.1"/>
    </source>
</evidence>
<dbReference type="AlphaFoldDB" id="A0A7C2SQ01"/>
<sequence>MDEVGAEISRGWLKKKIYGPKEFTELAFSLLEWAAENNPRRIVVGRITRDYNPERKYLGKLGFIQICEHEVFTDHEYARWQERIEIVPIKICIPCLTESGDLRNVREIIRELKELNEYRMGICVRILKKLSRHELYVKLFDRYFHIRTDRIVSENENMYCWFPVRDDTGKIDIASEFREVDRKEILATCL</sequence>
<dbReference type="EMBL" id="DSCQ01000025">
    <property type="protein sequence ID" value="HET20891.1"/>
    <property type="molecule type" value="Genomic_DNA"/>
</dbReference>